<dbReference type="EMBL" id="RCMV01000010">
    <property type="protein sequence ID" value="KAG3228803.1"/>
    <property type="molecule type" value="Genomic_DNA"/>
</dbReference>
<evidence type="ECO:0000313" key="5">
    <source>
        <dbReference type="EMBL" id="KAG2997988.1"/>
    </source>
</evidence>
<protein>
    <submittedName>
        <fullName evidence="7">Uncharacterized protein</fullName>
    </submittedName>
</protein>
<feature type="compositionally biased region" description="Polar residues" evidence="1">
    <location>
        <begin position="231"/>
        <end position="243"/>
    </location>
</feature>
<evidence type="ECO:0000313" key="8">
    <source>
        <dbReference type="Proteomes" id="UP000251314"/>
    </source>
</evidence>
<organism evidence="7 8">
    <name type="scientific">Phytophthora cactorum</name>
    <dbReference type="NCBI Taxonomy" id="29920"/>
    <lineage>
        <taxon>Eukaryota</taxon>
        <taxon>Sar</taxon>
        <taxon>Stramenopiles</taxon>
        <taxon>Oomycota</taxon>
        <taxon>Peronosporomycetes</taxon>
        <taxon>Peronosporales</taxon>
        <taxon>Peronosporaceae</taxon>
        <taxon>Phytophthora</taxon>
    </lineage>
</organism>
<comment type="caution">
    <text evidence="7">The sequence shown here is derived from an EMBL/GenBank/DDBJ whole genome shotgun (WGS) entry which is preliminary data.</text>
</comment>
<dbReference type="EMBL" id="RCMK01000031">
    <property type="protein sequence ID" value="KAG2952926.1"/>
    <property type="molecule type" value="Genomic_DNA"/>
</dbReference>
<evidence type="ECO:0000256" key="1">
    <source>
        <dbReference type="SAM" id="MobiDB-lite"/>
    </source>
</evidence>
<evidence type="ECO:0000313" key="4">
    <source>
        <dbReference type="EMBL" id="KAG2952926.1"/>
    </source>
</evidence>
<dbReference type="EMBL" id="RCMI01000020">
    <property type="protein sequence ID" value="KAG2942207.1"/>
    <property type="molecule type" value="Genomic_DNA"/>
</dbReference>
<dbReference type="AlphaFoldDB" id="A0A329SZ04"/>
<accession>A0A329SZ04</accession>
<keyword evidence="8" id="KW-1185">Reference proteome</keyword>
<reference evidence="2" key="2">
    <citation type="submission" date="2018-10" db="EMBL/GenBank/DDBJ databases">
        <title>Effector identification in a new, highly contiguous assembly of the strawberry crown rot pathogen Phytophthora cactorum.</title>
        <authorList>
            <person name="Armitage A.D."/>
            <person name="Nellist C.F."/>
            <person name="Bates H."/>
            <person name="Vickerstaff R.J."/>
            <person name="Harrison R.J."/>
        </authorList>
    </citation>
    <scope>NUCLEOTIDE SEQUENCE</scope>
    <source>
        <strain evidence="2">15-7</strain>
        <strain evidence="3">4032</strain>
        <strain evidence="4">4040</strain>
        <strain evidence="5">P415</strain>
        <strain evidence="6">P421</strain>
    </source>
</reference>
<dbReference type="VEuPathDB" id="FungiDB:PC110_g2703"/>
<name>A0A329SZ04_9STRA</name>
<dbReference type="Proteomes" id="UP000760860">
    <property type="component" value="Unassembled WGS sequence"/>
</dbReference>
<dbReference type="Proteomes" id="UP000251314">
    <property type="component" value="Unassembled WGS sequence"/>
</dbReference>
<sequence>MLQDVKVTLGFRVAYVVDLWVANIGEDIDVLWGMDVIFSAGLRLCVREGIVRLPDEEYISLDRAGGMRKLTGWGQVVTPHETLYLTPRRARSYPAKSSPVAVKVVSISSPYLPIDSHTPVAQVIEHQSFPTAGRFVRPGSRRYQEWQHLILENTNSARMRLRLQRLEQALQANDPPCVEKPTCPWPTKLMTRASPRTAEARMLRRLEQLRVRKCMPIGDIAEAAPEDDTSGEQTTSGVVSSPTSDDDDDHDNDVLLSGGGSEEKFFDAISQDDDSDPDVPDETSEDEVGKDAVAQAFASTPV</sequence>
<evidence type="ECO:0000313" key="2">
    <source>
        <dbReference type="EMBL" id="KAG2867138.1"/>
    </source>
</evidence>
<dbReference type="EMBL" id="MJFZ01000036">
    <property type="protein sequence ID" value="RAW41116.1"/>
    <property type="molecule type" value="Genomic_DNA"/>
</dbReference>
<proteinExistence type="predicted"/>
<dbReference type="OrthoDB" id="128412at2759"/>
<feature type="compositionally biased region" description="Acidic residues" evidence="1">
    <location>
        <begin position="270"/>
        <end position="288"/>
    </location>
</feature>
<dbReference type="EMBL" id="RCMG01000029">
    <property type="protein sequence ID" value="KAG2867138.1"/>
    <property type="molecule type" value="Genomic_DNA"/>
</dbReference>
<evidence type="ECO:0000313" key="7">
    <source>
        <dbReference type="EMBL" id="RAW41116.1"/>
    </source>
</evidence>
<evidence type="ECO:0000313" key="3">
    <source>
        <dbReference type="EMBL" id="KAG2942207.1"/>
    </source>
</evidence>
<gene>
    <name evidence="7" type="ORF">PC110_g2703</name>
    <name evidence="2" type="ORF">PC113_g2209</name>
    <name evidence="3" type="ORF">PC115_g1578</name>
    <name evidence="4" type="ORF">PC117_g2405</name>
    <name evidence="5" type="ORF">PC118_g1562</name>
    <name evidence="6" type="ORF">PC129_g705</name>
</gene>
<dbReference type="Proteomes" id="UP000736787">
    <property type="component" value="Unassembled WGS sequence"/>
</dbReference>
<reference evidence="7 8" key="1">
    <citation type="submission" date="2018-01" db="EMBL/GenBank/DDBJ databases">
        <title>Draft genome of the strawberry crown rot pathogen Phytophthora cactorum.</title>
        <authorList>
            <person name="Armitage A.D."/>
            <person name="Lysoe E."/>
            <person name="Nellist C.F."/>
            <person name="Harrison R.J."/>
            <person name="Brurberg M.B."/>
        </authorList>
    </citation>
    <scope>NUCLEOTIDE SEQUENCE [LARGE SCALE GENOMIC DNA]</scope>
    <source>
        <strain evidence="7 8">10300</strain>
    </source>
</reference>
<dbReference type="Proteomes" id="UP000697107">
    <property type="component" value="Unassembled WGS sequence"/>
</dbReference>
<evidence type="ECO:0000313" key="6">
    <source>
        <dbReference type="EMBL" id="KAG3228803.1"/>
    </source>
</evidence>
<dbReference type="EMBL" id="RCML01000020">
    <property type="protein sequence ID" value="KAG2997988.1"/>
    <property type="molecule type" value="Genomic_DNA"/>
</dbReference>
<feature type="region of interest" description="Disordered" evidence="1">
    <location>
        <begin position="222"/>
        <end position="291"/>
    </location>
</feature>
<dbReference type="Proteomes" id="UP000735874">
    <property type="component" value="Unassembled WGS sequence"/>
</dbReference>
<dbReference type="Proteomes" id="UP000774804">
    <property type="component" value="Unassembled WGS sequence"/>
</dbReference>